<dbReference type="Proteomes" id="UP001165740">
    <property type="component" value="Chromosome 5"/>
</dbReference>
<feature type="signal peptide" evidence="2">
    <location>
        <begin position="1"/>
        <end position="18"/>
    </location>
</feature>
<accession>A0A9W3AI21</accession>
<keyword evidence="2" id="KW-0732">Signal</keyword>
<protein>
    <submittedName>
        <fullName evidence="4 5">Uncharacterized protein LOC129926496</fullName>
    </submittedName>
</protein>
<organism evidence="3 4">
    <name type="scientific">Biomphalaria glabrata</name>
    <name type="common">Bloodfluke planorb</name>
    <name type="synonym">Freshwater snail</name>
    <dbReference type="NCBI Taxonomy" id="6526"/>
    <lineage>
        <taxon>Eukaryota</taxon>
        <taxon>Metazoa</taxon>
        <taxon>Spiralia</taxon>
        <taxon>Lophotrochozoa</taxon>
        <taxon>Mollusca</taxon>
        <taxon>Gastropoda</taxon>
        <taxon>Heterobranchia</taxon>
        <taxon>Euthyneura</taxon>
        <taxon>Panpulmonata</taxon>
        <taxon>Hygrophila</taxon>
        <taxon>Lymnaeoidea</taxon>
        <taxon>Planorbidae</taxon>
        <taxon>Biomphalaria</taxon>
    </lineage>
</organism>
<dbReference type="GeneID" id="129926496"/>
<feature type="chain" id="PRO_5044702824" evidence="2">
    <location>
        <begin position="19"/>
        <end position="137"/>
    </location>
</feature>
<dbReference type="AlphaFoldDB" id="A0A9W3AI21"/>
<keyword evidence="1" id="KW-0472">Membrane</keyword>
<reference evidence="4 5" key="1">
    <citation type="submission" date="2025-04" db="UniProtKB">
        <authorList>
            <consortium name="RefSeq"/>
        </authorList>
    </citation>
    <scope>IDENTIFICATION</scope>
</reference>
<keyword evidence="1" id="KW-1133">Transmembrane helix</keyword>
<dbReference type="OrthoDB" id="10406856at2759"/>
<sequence length="137" mass="15295">MPLYLALLLTVLVKGVLVLCHPECSNSTSNGTISGNDCKPLCDNECGRNATVQTVQTDTTVPTAISCTHKHLHYYNRENRERGIIVGVACAVIIAGLVVALVFLFRKRRWSVMSFRRMSSWRATDNTAFTLRDEQHV</sequence>
<gene>
    <name evidence="4 5" type="primary">LOC129926496</name>
</gene>
<evidence type="ECO:0000313" key="3">
    <source>
        <dbReference type="Proteomes" id="UP001165740"/>
    </source>
</evidence>
<evidence type="ECO:0000313" key="4">
    <source>
        <dbReference type="RefSeq" id="XP_055886881.1"/>
    </source>
</evidence>
<keyword evidence="3" id="KW-1185">Reference proteome</keyword>
<dbReference type="RefSeq" id="XP_055886881.1">
    <property type="nucleotide sequence ID" value="XM_056030906.1"/>
</dbReference>
<dbReference type="RefSeq" id="XP_055886882.1">
    <property type="nucleotide sequence ID" value="XM_056030907.1"/>
</dbReference>
<name>A0A9W3AI21_BIOGL</name>
<evidence type="ECO:0000313" key="5">
    <source>
        <dbReference type="RefSeq" id="XP_055886882.1"/>
    </source>
</evidence>
<evidence type="ECO:0000256" key="2">
    <source>
        <dbReference type="SAM" id="SignalP"/>
    </source>
</evidence>
<evidence type="ECO:0000256" key="1">
    <source>
        <dbReference type="SAM" id="Phobius"/>
    </source>
</evidence>
<feature type="transmembrane region" description="Helical" evidence="1">
    <location>
        <begin position="84"/>
        <end position="105"/>
    </location>
</feature>
<proteinExistence type="predicted"/>
<keyword evidence="1" id="KW-0812">Transmembrane</keyword>